<name>A0A8C6TMD6_9GOBI</name>
<feature type="binding site" evidence="12">
    <location>
        <position position="204"/>
    </location>
    <ligand>
        <name>UTP</name>
        <dbReference type="ChEBI" id="CHEBI:46398"/>
    </ligand>
</feature>
<reference evidence="13" key="1">
    <citation type="submission" date="2025-08" db="UniProtKB">
        <authorList>
            <consortium name="Ensembl"/>
        </authorList>
    </citation>
    <scope>IDENTIFICATION</scope>
</reference>
<protein>
    <recommendedName>
        <fullName evidence="5 10">UTP--glucose-1-phosphate uridylyltransferase</fullName>
        <ecNumber evidence="4 10">2.7.7.9</ecNumber>
    </recommendedName>
</protein>
<feature type="binding site" evidence="12">
    <location>
        <position position="110"/>
    </location>
    <ligand>
        <name>UTP</name>
        <dbReference type="ChEBI" id="CHEBI:46398"/>
    </ligand>
</feature>
<evidence type="ECO:0000256" key="11">
    <source>
        <dbReference type="PIRSR" id="PIRSR000806-1"/>
    </source>
</evidence>
<evidence type="ECO:0000256" key="12">
    <source>
        <dbReference type="PIRSR" id="PIRSR000806-2"/>
    </source>
</evidence>
<comment type="catalytic activity">
    <reaction evidence="9">
        <text>alpha-D-glucose 1-phosphate + UTP + H(+) = UDP-alpha-D-glucose + diphosphate</text>
        <dbReference type="Rhea" id="RHEA:19889"/>
        <dbReference type="ChEBI" id="CHEBI:15378"/>
        <dbReference type="ChEBI" id="CHEBI:33019"/>
        <dbReference type="ChEBI" id="CHEBI:46398"/>
        <dbReference type="ChEBI" id="CHEBI:58601"/>
        <dbReference type="ChEBI" id="CHEBI:58885"/>
        <dbReference type="EC" id="2.7.7.9"/>
    </reaction>
    <physiologicalReaction direction="left-to-right" evidence="9">
        <dbReference type="Rhea" id="RHEA:19890"/>
    </physiologicalReaction>
</comment>
<evidence type="ECO:0000313" key="13">
    <source>
        <dbReference type="Ensembl" id="ENSNMLP00000020408.1"/>
    </source>
</evidence>
<sequence>YTPRCVLYSKKKKAKSPINSGHGLRLDFVVLQISKKDFDGFKKLFHRFLQVKGPSIDWAKISRPPEDSIQPYERIRAKGLPEDIAAALNRLVVVKLNGGLGTSMGCKGPKSLISVRNENTFLDLTVKQIEHLNKTYDTNVPLVLMNSFNTDEDTKKILQKYTHHRVQIHTFNQSRYPRINKESLLPIAKSMGADGEGEAWYPPGHGDIYARKEYIFVSNIDNLGATVDLFILQHLMSQPQDKRCEFIMEVTDKTRADVKGGTLIEYEERLRLLEIAQVPKAHVDEFKSVTKFKIFNTNNLWISLPAIKRVHDANALDLEIIVNPKTLDGGLNVIQLETAVGAAIKSFKNALGVNVPRSRFLPVKTTSDLLLVMSNLYSLDAGSLTMSKKREFPTTPHVKLGSSFTKVQEYLRRFENIPDMLELDHLTVSGDVTFGKNVSLKGTVIIIANHGDRIDIPAGAMLENKIVSGNLRILDH</sequence>
<comment type="subunit">
    <text evidence="3">Homooctamer.</text>
</comment>
<comment type="function">
    <text evidence="8">UTP--glucose-1-phosphate uridylyltransferase catalyzing the conversion of glucose-1-phosphate into UDP-glucose, a crucial precursor for the production of glycogen.</text>
</comment>
<proteinExistence type="inferred from homology"/>
<dbReference type="FunFam" id="2.160.10.10:FF:000001">
    <property type="entry name" value="UTP--glucose-1-phosphate uridylyltransferase"/>
    <property type="match status" value="1"/>
</dbReference>
<accession>A0A8C6TMD6</accession>
<dbReference type="EC" id="2.7.7.9" evidence="4 10"/>
<dbReference type="InterPro" id="IPR029044">
    <property type="entry name" value="Nucleotide-diphossugar_trans"/>
</dbReference>
<feature type="binding site" evidence="12">
    <location>
        <position position="364"/>
    </location>
    <ligand>
        <name>UTP</name>
        <dbReference type="ChEBI" id="CHEBI:46398"/>
    </ligand>
</feature>
<dbReference type="InterPro" id="IPR016267">
    <property type="entry name" value="UDPGP_trans"/>
</dbReference>
<dbReference type="CDD" id="cd00897">
    <property type="entry name" value="UGPase_euk"/>
    <property type="match status" value="1"/>
</dbReference>
<feature type="binding site" evidence="12">
    <location>
        <position position="221"/>
    </location>
    <ligand>
        <name>UTP</name>
        <dbReference type="ChEBI" id="CHEBI:46398"/>
    </ligand>
</feature>
<evidence type="ECO:0000256" key="4">
    <source>
        <dbReference type="ARBA" id="ARBA00012415"/>
    </source>
</evidence>
<keyword evidence="6 10" id="KW-0808">Transferase</keyword>
<evidence type="ECO:0000256" key="1">
    <source>
        <dbReference type="ARBA" id="ARBA00004964"/>
    </source>
</evidence>
<evidence type="ECO:0000256" key="2">
    <source>
        <dbReference type="ARBA" id="ARBA00010401"/>
    </source>
</evidence>
<keyword evidence="7 10" id="KW-0548">Nucleotidyltransferase</keyword>
<evidence type="ECO:0000256" key="9">
    <source>
        <dbReference type="ARBA" id="ARBA00047432"/>
    </source>
</evidence>
<dbReference type="Pfam" id="PF01704">
    <property type="entry name" value="UDPGP"/>
    <property type="match status" value="1"/>
</dbReference>
<dbReference type="PANTHER" id="PTHR43511">
    <property type="match status" value="1"/>
</dbReference>
<dbReference type="GO" id="GO:0003983">
    <property type="term" value="F:UTP:glucose-1-phosphate uridylyltransferase activity"/>
    <property type="evidence" value="ECO:0007669"/>
    <property type="project" value="UniProtKB-EC"/>
</dbReference>
<dbReference type="Ensembl" id="ENSNMLT00000022901.1">
    <property type="protein sequence ID" value="ENSNMLP00000020408.1"/>
    <property type="gene ID" value="ENSNMLG00000008867.1"/>
</dbReference>
<evidence type="ECO:0000256" key="10">
    <source>
        <dbReference type="PIRNR" id="PIRNR000806"/>
    </source>
</evidence>
<dbReference type="PIRSF" id="PIRSF000806">
    <property type="entry name" value="UDPGP"/>
    <property type="match status" value="1"/>
</dbReference>
<keyword evidence="14" id="KW-1185">Reference proteome</keyword>
<comment type="pathway">
    <text evidence="1">Glycan biosynthesis; glycogen biosynthesis.</text>
</comment>
<feature type="binding site" evidence="12">
    <location>
        <position position="173"/>
    </location>
    <ligand>
        <name>UTP</name>
        <dbReference type="ChEBI" id="CHEBI:46398"/>
    </ligand>
</feature>
<dbReference type="UniPathway" id="UPA00164"/>
<evidence type="ECO:0000313" key="14">
    <source>
        <dbReference type="Proteomes" id="UP000694523"/>
    </source>
</evidence>
<dbReference type="GO" id="GO:0005978">
    <property type="term" value="P:glycogen biosynthetic process"/>
    <property type="evidence" value="ECO:0007669"/>
    <property type="project" value="UniProtKB-UniPathway"/>
</dbReference>
<dbReference type="Proteomes" id="UP000694523">
    <property type="component" value="Unplaced"/>
</dbReference>
<dbReference type="Gene3D" id="3.90.550.10">
    <property type="entry name" value="Spore Coat Polysaccharide Biosynthesis Protein SpsA, Chain A"/>
    <property type="match status" value="1"/>
</dbReference>
<dbReference type="FunFam" id="3.90.550.10:FF:000002">
    <property type="entry name" value="UTP--glucose-1-phosphate uridylyltransferase"/>
    <property type="match status" value="1"/>
</dbReference>
<evidence type="ECO:0000256" key="8">
    <source>
        <dbReference type="ARBA" id="ARBA00023579"/>
    </source>
</evidence>
<dbReference type="GO" id="GO:0006011">
    <property type="term" value="P:UDP-alpha-D-glucose metabolic process"/>
    <property type="evidence" value="ECO:0007669"/>
    <property type="project" value="UniProtKB-UniRule"/>
</dbReference>
<dbReference type="AlphaFoldDB" id="A0A8C6TMD6"/>
<reference evidence="13" key="2">
    <citation type="submission" date="2025-09" db="UniProtKB">
        <authorList>
            <consortium name="Ensembl"/>
        </authorList>
    </citation>
    <scope>IDENTIFICATION</scope>
</reference>
<dbReference type="SUPFAM" id="SSF53448">
    <property type="entry name" value="Nucleotide-diphospho-sugar transferases"/>
    <property type="match status" value="1"/>
</dbReference>
<dbReference type="InterPro" id="IPR002618">
    <property type="entry name" value="UDPGP_fam"/>
</dbReference>
<organism evidence="13 14">
    <name type="scientific">Neogobius melanostomus</name>
    <name type="common">round goby</name>
    <dbReference type="NCBI Taxonomy" id="47308"/>
    <lineage>
        <taxon>Eukaryota</taxon>
        <taxon>Metazoa</taxon>
        <taxon>Chordata</taxon>
        <taxon>Craniata</taxon>
        <taxon>Vertebrata</taxon>
        <taxon>Euteleostomi</taxon>
        <taxon>Actinopterygii</taxon>
        <taxon>Neopterygii</taxon>
        <taxon>Teleostei</taxon>
        <taxon>Neoteleostei</taxon>
        <taxon>Acanthomorphata</taxon>
        <taxon>Gobiaria</taxon>
        <taxon>Gobiiformes</taxon>
        <taxon>Gobioidei</taxon>
        <taxon>Gobiidae</taxon>
        <taxon>Benthophilinae</taxon>
        <taxon>Neogobiini</taxon>
        <taxon>Neogobius</taxon>
    </lineage>
</organism>
<evidence type="ECO:0000256" key="6">
    <source>
        <dbReference type="ARBA" id="ARBA00022679"/>
    </source>
</evidence>
<evidence type="ECO:0000256" key="3">
    <source>
        <dbReference type="ARBA" id="ARBA00011823"/>
    </source>
</evidence>
<evidence type="ECO:0000256" key="7">
    <source>
        <dbReference type="ARBA" id="ARBA00022695"/>
    </source>
</evidence>
<feature type="binding site" evidence="11">
    <location>
        <position position="205"/>
    </location>
    <ligand>
        <name>substrate</name>
    </ligand>
</feature>
<comment type="similarity">
    <text evidence="2 10">Belongs to the UDPGP type 1 family.</text>
</comment>
<evidence type="ECO:0000256" key="5">
    <source>
        <dbReference type="ARBA" id="ARBA00019048"/>
    </source>
</evidence>
<dbReference type="Gene3D" id="2.160.10.10">
    <property type="entry name" value="Hexapeptide repeat proteins"/>
    <property type="match status" value="1"/>
</dbReference>